<evidence type="ECO:0000313" key="2">
    <source>
        <dbReference type="Proteomes" id="UP000475862"/>
    </source>
</evidence>
<gene>
    <name evidence="1" type="ORF">AGLY_006190</name>
</gene>
<dbReference type="AlphaFoldDB" id="A0A6G0TT07"/>
<proteinExistence type="predicted"/>
<evidence type="ECO:0000313" key="1">
    <source>
        <dbReference type="EMBL" id="KAE9538218.1"/>
    </source>
</evidence>
<keyword evidence="2" id="KW-1185">Reference proteome</keyword>
<name>A0A6G0TT07_APHGL</name>
<accession>A0A6G0TT07</accession>
<comment type="caution">
    <text evidence="1">The sequence shown here is derived from an EMBL/GenBank/DDBJ whole genome shotgun (WGS) entry which is preliminary data.</text>
</comment>
<dbReference type="EMBL" id="VYZN01000017">
    <property type="protein sequence ID" value="KAE9538218.1"/>
    <property type="molecule type" value="Genomic_DNA"/>
</dbReference>
<organism evidence="1 2">
    <name type="scientific">Aphis glycines</name>
    <name type="common">Soybean aphid</name>
    <dbReference type="NCBI Taxonomy" id="307491"/>
    <lineage>
        <taxon>Eukaryota</taxon>
        <taxon>Metazoa</taxon>
        <taxon>Ecdysozoa</taxon>
        <taxon>Arthropoda</taxon>
        <taxon>Hexapoda</taxon>
        <taxon>Insecta</taxon>
        <taxon>Pterygota</taxon>
        <taxon>Neoptera</taxon>
        <taxon>Paraneoptera</taxon>
        <taxon>Hemiptera</taxon>
        <taxon>Sternorrhyncha</taxon>
        <taxon>Aphidomorpha</taxon>
        <taxon>Aphidoidea</taxon>
        <taxon>Aphididae</taxon>
        <taxon>Aphidini</taxon>
        <taxon>Aphis</taxon>
        <taxon>Aphis</taxon>
    </lineage>
</organism>
<dbReference type="Proteomes" id="UP000475862">
    <property type="component" value="Unassembled WGS sequence"/>
</dbReference>
<feature type="non-terminal residue" evidence="1">
    <location>
        <position position="196"/>
    </location>
</feature>
<sequence>MQNAMDIASLLIKNIDNFIRSNAVLEKKINIDMKNNNLYLQSGTKLYRTLVKPHKINMQDNDIFRDIPSIINQFSKQAGISTNETNEKFRYLSPAMSVEHIDSPYLHLYVRRQYRQRFFINASYSLKDIYHSVVFALHFQPSHRFFGKPIDCINTAGNNRRQQFQNQEHLSLCPHPELLAGFLEYRWHLRGSPVSS</sequence>
<reference evidence="1 2" key="1">
    <citation type="submission" date="2019-08" db="EMBL/GenBank/DDBJ databases">
        <title>The genome of the soybean aphid Biotype 1, its phylome, world population structure and adaptation to the North American continent.</title>
        <authorList>
            <person name="Giordano R."/>
            <person name="Donthu R.K."/>
            <person name="Hernandez A.G."/>
            <person name="Wright C.L."/>
            <person name="Zimin A.V."/>
        </authorList>
    </citation>
    <scope>NUCLEOTIDE SEQUENCE [LARGE SCALE GENOMIC DNA]</scope>
    <source>
        <tissue evidence="1">Whole aphids</tissue>
    </source>
</reference>
<protein>
    <submittedName>
        <fullName evidence="1">Uncharacterized protein</fullName>
    </submittedName>
</protein>